<evidence type="ECO:0000256" key="7">
    <source>
        <dbReference type="RuleBase" id="RU361195"/>
    </source>
</evidence>
<feature type="region of interest" description="Disordered" evidence="8">
    <location>
        <begin position="17"/>
        <end position="149"/>
    </location>
</feature>
<feature type="compositionally biased region" description="Basic and acidic residues" evidence="8">
    <location>
        <begin position="177"/>
        <end position="204"/>
    </location>
</feature>
<dbReference type="InterPro" id="IPR013019">
    <property type="entry name" value="MAD_homology_MH1"/>
</dbReference>
<dbReference type="AlphaFoldDB" id="A0A9P1J1Y3"/>
<dbReference type="EMBL" id="CANHGI010000006">
    <property type="protein sequence ID" value="CAI5456696.1"/>
    <property type="molecule type" value="Genomic_DNA"/>
</dbReference>
<keyword evidence="5 7" id="KW-0804">Transcription</keyword>
<dbReference type="SUPFAM" id="SSF56366">
    <property type="entry name" value="SMAD MH1 domain"/>
    <property type="match status" value="1"/>
</dbReference>
<evidence type="ECO:0000256" key="3">
    <source>
        <dbReference type="ARBA" id="ARBA00022833"/>
    </source>
</evidence>
<dbReference type="GO" id="GO:0030154">
    <property type="term" value="P:cell differentiation"/>
    <property type="evidence" value="ECO:0007669"/>
    <property type="project" value="TreeGrafter"/>
</dbReference>
<evidence type="ECO:0000256" key="1">
    <source>
        <dbReference type="ARBA" id="ARBA00005545"/>
    </source>
</evidence>
<gene>
    <name evidence="11" type="ORF">CAMP_LOCUS19333</name>
</gene>
<dbReference type="GO" id="GO:0005737">
    <property type="term" value="C:cytoplasm"/>
    <property type="evidence" value="ECO:0007669"/>
    <property type="project" value="UniProtKB-SubCell"/>
</dbReference>
<dbReference type="GO" id="GO:0060395">
    <property type="term" value="P:SMAD protein signal transduction"/>
    <property type="evidence" value="ECO:0007669"/>
    <property type="project" value="TreeGrafter"/>
</dbReference>
<dbReference type="GO" id="GO:0009653">
    <property type="term" value="P:anatomical structure morphogenesis"/>
    <property type="evidence" value="ECO:0007669"/>
    <property type="project" value="TreeGrafter"/>
</dbReference>
<feature type="compositionally biased region" description="Low complexity" evidence="8">
    <location>
        <begin position="125"/>
        <end position="135"/>
    </location>
</feature>
<evidence type="ECO:0000259" key="9">
    <source>
        <dbReference type="PROSITE" id="PS51075"/>
    </source>
</evidence>
<feature type="compositionally biased region" description="Pro residues" evidence="8">
    <location>
        <begin position="501"/>
        <end position="510"/>
    </location>
</feature>
<keyword evidence="6 7" id="KW-0539">Nucleus</keyword>
<dbReference type="GO" id="GO:0046872">
    <property type="term" value="F:metal ion binding"/>
    <property type="evidence" value="ECO:0007669"/>
    <property type="project" value="UniProtKB-KW"/>
</dbReference>
<dbReference type="Gene3D" id="2.60.200.10">
    <property type="match status" value="1"/>
</dbReference>
<name>A0A9P1J1Y3_9PELO</name>
<keyword evidence="2" id="KW-0479">Metal-binding</keyword>
<keyword evidence="4 7" id="KW-0805">Transcription regulation</keyword>
<comment type="similarity">
    <text evidence="1 7">Belongs to the dwarfin/SMAD family.</text>
</comment>
<comment type="caution">
    <text evidence="11">The sequence shown here is derived from an EMBL/GenBank/DDBJ whole genome shotgun (WGS) entry which is preliminary data.</text>
</comment>
<dbReference type="InterPro" id="IPR017855">
    <property type="entry name" value="SMAD-like_dom_sf"/>
</dbReference>
<feature type="compositionally biased region" description="Low complexity" evidence="8">
    <location>
        <begin position="88"/>
        <end position="97"/>
    </location>
</feature>
<dbReference type="InterPro" id="IPR003619">
    <property type="entry name" value="MAD_homology1_Dwarfin-type"/>
</dbReference>
<sequence>MSISIFYSFRTQEEIEKQKRAADLMGDYGQGPKESPTGSTTSRHQQQHQHLLDQYGVRASTSANSNQQEDPLADVYDPETFEAEQRRLQAAQAQLRATPPEYHPELVKTEGNFGAPHHYQDFHQQHPQQYHQYPPQHNPNYPPPYHQQDPNYLAQQQHLEQQRAFALEQQRVHERHRAMEQQRAMEHQRAVEQQRAMEHQRAVEQQRAMEQQQRAMEQQQNEQQHNEQRLQDLAVNSHQSPNTSAETSRPTLPPFRTPPNQSFDDSVVVIKNEEHTPLQSPAVPMKNSPRRRNYKPVELSVVYDADHPGEDPEPGKIYPEPQLLDAKTLHLTENELEVMKTGKTRFPDDVPDANSTPNKIVEYLMSFRILKENEINQLNSYRTRRNQLSLNLIRQNPDREFDQKACESLVKKLKDKKSDLQNLIDVVVTKGQKFRDCITIPRTLDGRLQVHGKKGFPHVVYGRLWRFADMSKNETRNIESCKHPFESKTDQVKSQPEPDPDPLIPNPDPKPVCVNPFHYEIVAGAMIIGHRENEREREKLVQATQQQQALPATQIPAPQIPPQQPPPPQQIHPMVSPRHAPPPTQQMHPMVSPRHAPPPPQTPQFSPQHQQYSPHHQQYPPHPPAQYQNQNQYPNPNHNHHQHYPNQHQPNQYHANHINNNHRQHQPHPQQQQHRQEYEMHPGPYQAPHPQQHQQMDQYHYQHQHDPNNPGSNQRDPRHRVDEYVPLNHFRHLCKEFQSFGKRFFGPNSRAEVQKPPYPKGTYQYSPFLGVTHVRRRLTSTDDFEKREEMPKNGPYSDMNTNMAKLGVKKIYVNNVEPPSKRNPGNWATIVYYEYTKKLNDREVTSNDLLIDGGFEATGARYCLGLEPNPERTKQSFKVRRLIGKGVRFSIKENGDVWIQNQTDFPIFTTSGYLDDQSGGMRTEKVHKIYPMAKMKVFGFANCKELIRDQLYSAQMASMYLLGQNTPMDRQYRTRTEEEIQEEAKKNTDSLQRFCLVRVAFAKGFGLSFAGKPEIKNTPCWLELKINCAFDFMDRVVTDLANTFEPLTLEDFAKLGIDVSEN</sequence>
<evidence type="ECO:0000313" key="12">
    <source>
        <dbReference type="Proteomes" id="UP001152747"/>
    </source>
</evidence>
<feature type="compositionally biased region" description="Low complexity" evidence="8">
    <location>
        <begin position="603"/>
        <end position="637"/>
    </location>
</feature>
<evidence type="ECO:0000259" key="10">
    <source>
        <dbReference type="PROSITE" id="PS51076"/>
    </source>
</evidence>
<evidence type="ECO:0000256" key="4">
    <source>
        <dbReference type="ARBA" id="ARBA00023015"/>
    </source>
</evidence>
<dbReference type="Pfam" id="PF03165">
    <property type="entry name" value="MH1"/>
    <property type="match status" value="1"/>
</dbReference>
<dbReference type="SMART" id="SM00524">
    <property type="entry name" value="DWB"/>
    <property type="match status" value="1"/>
</dbReference>
<keyword evidence="3" id="KW-0862">Zinc</keyword>
<dbReference type="InterPro" id="IPR001132">
    <property type="entry name" value="SMAD_dom_Dwarfin-type"/>
</dbReference>
<keyword evidence="12" id="KW-1185">Reference proteome</keyword>
<feature type="region of interest" description="Disordered" evidence="8">
    <location>
        <begin position="478"/>
        <end position="510"/>
    </location>
</feature>
<feature type="domain" description="MH2" evidence="10">
    <location>
        <begin position="827"/>
        <end position="1051"/>
    </location>
</feature>
<proteinExistence type="inferred from homology"/>
<feature type="compositionally biased region" description="Pro residues" evidence="8">
    <location>
        <begin position="558"/>
        <end position="570"/>
    </location>
</feature>
<dbReference type="PANTHER" id="PTHR13703:SF62">
    <property type="entry name" value="SMAD PROTEIN DAF-3"/>
    <property type="match status" value="1"/>
</dbReference>
<feature type="compositionally biased region" description="Basic and acidic residues" evidence="8">
    <location>
        <begin position="478"/>
        <end position="491"/>
    </location>
</feature>
<feature type="domain" description="MH1" evidence="9">
    <location>
        <begin position="359"/>
        <end position="528"/>
    </location>
</feature>
<feature type="compositionally biased region" description="Low complexity" evidence="8">
    <location>
        <begin position="644"/>
        <end position="654"/>
    </location>
</feature>
<dbReference type="InterPro" id="IPR036578">
    <property type="entry name" value="SMAD_MH1_sf"/>
</dbReference>
<feature type="compositionally biased region" description="Low complexity" evidence="8">
    <location>
        <begin position="205"/>
        <end position="223"/>
    </location>
</feature>
<dbReference type="Proteomes" id="UP001152747">
    <property type="component" value="Unassembled WGS sequence"/>
</dbReference>
<dbReference type="PROSITE" id="PS51075">
    <property type="entry name" value="MH1"/>
    <property type="match status" value="1"/>
</dbReference>
<dbReference type="SMART" id="SM00523">
    <property type="entry name" value="DWA"/>
    <property type="match status" value="1"/>
</dbReference>
<evidence type="ECO:0000256" key="2">
    <source>
        <dbReference type="ARBA" id="ARBA00022723"/>
    </source>
</evidence>
<dbReference type="PANTHER" id="PTHR13703">
    <property type="entry name" value="SMAD"/>
    <property type="match status" value="1"/>
</dbReference>
<organism evidence="11 12">
    <name type="scientific">Caenorhabditis angaria</name>
    <dbReference type="NCBI Taxonomy" id="860376"/>
    <lineage>
        <taxon>Eukaryota</taxon>
        <taxon>Metazoa</taxon>
        <taxon>Ecdysozoa</taxon>
        <taxon>Nematoda</taxon>
        <taxon>Chromadorea</taxon>
        <taxon>Rhabditida</taxon>
        <taxon>Rhabditina</taxon>
        <taxon>Rhabditomorpha</taxon>
        <taxon>Rhabditoidea</taxon>
        <taxon>Rhabditidae</taxon>
        <taxon>Peloderinae</taxon>
        <taxon>Caenorhabditis</taxon>
    </lineage>
</organism>
<feature type="compositionally biased region" description="Pro residues" evidence="8">
    <location>
        <begin position="136"/>
        <end position="145"/>
    </location>
</feature>
<dbReference type="GO" id="GO:0009791">
    <property type="term" value="P:post-embryonic development"/>
    <property type="evidence" value="ECO:0007669"/>
    <property type="project" value="UniProtKB-ARBA"/>
</dbReference>
<dbReference type="GO" id="GO:0051239">
    <property type="term" value="P:regulation of multicellular organismal process"/>
    <property type="evidence" value="ECO:0007669"/>
    <property type="project" value="UniProtKB-ARBA"/>
</dbReference>
<dbReference type="OrthoDB" id="5875866at2759"/>
<dbReference type="GO" id="GO:0070411">
    <property type="term" value="F:I-SMAD binding"/>
    <property type="evidence" value="ECO:0007669"/>
    <property type="project" value="TreeGrafter"/>
</dbReference>
<feature type="compositionally biased region" description="Polar residues" evidence="8">
    <location>
        <begin position="59"/>
        <end position="69"/>
    </location>
</feature>
<dbReference type="Pfam" id="PF03166">
    <property type="entry name" value="MH2"/>
    <property type="match status" value="1"/>
</dbReference>
<evidence type="ECO:0000256" key="5">
    <source>
        <dbReference type="ARBA" id="ARBA00023163"/>
    </source>
</evidence>
<keyword evidence="7" id="KW-0963">Cytoplasm</keyword>
<protein>
    <recommendedName>
        <fullName evidence="13">Dwarfin sma</fullName>
    </recommendedName>
</protein>
<evidence type="ECO:0008006" key="13">
    <source>
        <dbReference type="Google" id="ProtNLM"/>
    </source>
</evidence>
<feature type="region of interest" description="Disordered" evidence="8">
    <location>
        <begin position="174"/>
        <end position="261"/>
    </location>
</feature>
<reference evidence="11" key="1">
    <citation type="submission" date="2022-11" db="EMBL/GenBank/DDBJ databases">
        <authorList>
            <person name="Kikuchi T."/>
        </authorList>
    </citation>
    <scope>NUCLEOTIDE SEQUENCE</scope>
    <source>
        <strain evidence="11">PS1010</strain>
    </source>
</reference>
<dbReference type="GO" id="GO:0000981">
    <property type="term" value="F:DNA-binding transcription factor activity, RNA polymerase II-specific"/>
    <property type="evidence" value="ECO:0007669"/>
    <property type="project" value="TreeGrafter"/>
</dbReference>
<evidence type="ECO:0000313" key="11">
    <source>
        <dbReference type="EMBL" id="CAI5456696.1"/>
    </source>
</evidence>
<evidence type="ECO:0000256" key="8">
    <source>
        <dbReference type="SAM" id="MobiDB-lite"/>
    </source>
</evidence>
<comment type="subcellular location">
    <subcellularLocation>
        <location evidence="7">Cytoplasm</location>
    </subcellularLocation>
    <subcellularLocation>
        <location evidence="7">Nucleus</location>
    </subcellularLocation>
</comment>
<dbReference type="InterPro" id="IPR013790">
    <property type="entry name" value="Dwarfin"/>
</dbReference>
<evidence type="ECO:0000256" key="6">
    <source>
        <dbReference type="ARBA" id="ARBA00023242"/>
    </source>
</evidence>
<feature type="compositionally biased region" description="Polar residues" evidence="8">
    <location>
        <begin position="234"/>
        <end position="250"/>
    </location>
</feature>
<dbReference type="PROSITE" id="PS51076">
    <property type="entry name" value="MH2"/>
    <property type="match status" value="1"/>
</dbReference>
<feature type="region of interest" description="Disordered" evidence="8">
    <location>
        <begin position="555"/>
        <end position="719"/>
    </location>
</feature>
<feature type="compositionally biased region" description="Low complexity" evidence="8">
    <location>
        <begin position="681"/>
        <end position="701"/>
    </location>
</feature>
<dbReference type="GO" id="GO:0000978">
    <property type="term" value="F:RNA polymerase II cis-regulatory region sequence-specific DNA binding"/>
    <property type="evidence" value="ECO:0007669"/>
    <property type="project" value="TreeGrafter"/>
</dbReference>
<dbReference type="GO" id="GO:0071144">
    <property type="term" value="C:heteromeric SMAD protein complex"/>
    <property type="evidence" value="ECO:0007669"/>
    <property type="project" value="TreeGrafter"/>
</dbReference>
<dbReference type="SUPFAM" id="SSF49879">
    <property type="entry name" value="SMAD/FHA domain"/>
    <property type="match status" value="1"/>
</dbReference>
<dbReference type="Gene3D" id="3.90.520.10">
    <property type="entry name" value="SMAD MH1 domain"/>
    <property type="match status" value="1"/>
</dbReference>
<accession>A0A9P1J1Y3</accession>
<dbReference type="GO" id="GO:0030509">
    <property type="term" value="P:BMP signaling pathway"/>
    <property type="evidence" value="ECO:0007669"/>
    <property type="project" value="TreeGrafter"/>
</dbReference>
<dbReference type="GO" id="GO:0050793">
    <property type="term" value="P:regulation of developmental process"/>
    <property type="evidence" value="ECO:0007669"/>
    <property type="project" value="UniProtKB-ARBA"/>
</dbReference>
<dbReference type="InterPro" id="IPR008984">
    <property type="entry name" value="SMAD_FHA_dom_sf"/>
</dbReference>